<dbReference type="InterPro" id="IPR033690">
    <property type="entry name" value="Adenylat_kinase_CS"/>
</dbReference>
<evidence type="ECO:0000313" key="10">
    <source>
        <dbReference type="Proteomes" id="UP000252355"/>
    </source>
</evidence>
<dbReference type="GO" id="GO:0005524">
    <property type="term" value="F:ATP binding"/>
    <property type="evidence" value="ECO:0007669"/>
    <property type="project" value="UniProtKB-UniRule"/>
</dbReference>
<feature type="binding site" evidence="5">
    <location>
        <position position="205"/>
    </location>
    <ligand>
        <name>ATP</name>
        <dbReference type="ChEBI" id="CHEBI:30616"/>
    </ligand>
</feature>
<evidence type="ECO:0000313" key="9">
    <source>
        <dbReference type="EMBL" id="RCK78499.1"/>
    </source>
</evidence>
<dbReference type="GO" id="GO:0044209">
    <property type="term" value="P:AMP salvage"/>
    <property type="evidence" value="ECO:0007669"/>
    <property type="project" value="UniProtKB-UniRule"/>
</dbReference>
<protein>
    <recommendedName>
        <fullName evidence="5 7">Adenylate kinase</fullName>
        <shortName evidence="5">AK</shortName>
        <ecNumber evidence="5 7">2.7.4.3</ecNumber>
    </recommendedName>
    <alternativeName>
        <fullName evidence="5">ATP-AMP transphosphorylase</fullName>
    </alternativeName>
    <alternativeName>
        <fullName evidence="5">ATP:AMP phosphotransferase</fullName>
    </alternativeName>
    <alternativeName>
        <fullName evidence="5">Adenylate monophosphate kinase</fullName>
    </alternativeName>
</protein>
<feature type="binding site" evidence="5">
    <location>
        <position position="136"/>
    </location>
    <ligand>
        <name>Zn(2+)</name>
        <dbReference type="ChEBI" id="CHEBI:29105"/>
        <note>structural</note>
    </ligand>
</feature>
<keyword evidence="5" id="KW-0963">Cytoplasm</keyword>
<dbReference type="NCBIfam" id="NF001381">
    <property type="entry name" value="PRK00279.1-3"/>
    <property type="match status" value="1"/>
</dbReference>
<accession>A0A367ZL50</accession>
<dbReference type="Pfam" id="PF00406">
    <property type="entry name" value="ADK"/>
    <property type="match status" value="1"/>
</dbReference>
<dbReference type="PRINTS" id="PR00094">
    <property type="entry name" value="ADENYLTKNASE"/>
</dbReference>
<comment type="similarity">
    <text evidence="5 6">Belongs to the adenylate kinase family.</text>
</comment>
<feature type="binding site" evidence="5">
    <location>
        <begin position="16"/>
        <end position="21"/>
    </location>
    <ligand>
        <name>ATP</name>
        <dbReference type="ChEBI" id="CHEBI:30616"/>
    </ligand>
</feature>
<evidence type="ECO:0000256" key="5">
    <source>
        <dbReference type="HAMAP-Rule" id="MF_00235"/>
    </source>
</evidence>
<evidence type="ECO:0000256" key="2">
    <source>
        <dbReference type="ARBA" id="ARBA00022727"/>
    </source>
</evidence>
<organism evidence="9 10">
    <name type="scientific">Candidatus Ozemobacter sibiricus</name>
    <dbReference type="NCBI Taxonomy" id="2268124"/>
    <lineage>
        <taxon>Bacteria</taxon>
        <taxon>Candidatus Ozemobacteria</taxon>
        <taxon>Candidatus Ozemobacterales</taxon>
        <taxon>Candidatus Ozemobacteraceae</taxon>
        <taxon>Candidatus Ozemobacter</taxon>
    </lineage>
</organism>
<dbReference type="EMBL" id="QOQW01000022">
    <property type="protein sequence ID" value="RCK78499.1"/>
    <property type="molecule type" value="Genomic_DNA"/>
</dbReference>
<comment type="pathway">
    <text evidence="5">Purine metabolism; AMP biosynthesis via salvage pathway; AMP from ADP: step 1/1.</text>
</comment>
<feature type="binding site" evidence="5">
    <location>
        <position position="156"/>
    </location>
    <ligand>
        <name>Zn(2+)</name>
        <dbReference type="ChEBI" id="CHEBI:29105"/>
        <note>structural</note>
    </ligand>
</feature>
<feature type="region of interest" description="LID" evidence="5">
    <location>
        <begin position="132"/>
        <end position="169"/>
    </location>
</feature>
<keyword evidence="5" id="KW-0862">Zinc</keyword>
<feature type="binding site" evidence="5">
    <location>
        <position position="177"/>
    </location>
    <ligand>
        <name>AMP</name>
        <dbReference type="ChEBI" id="CHEBI:456215"/>
    </ligand>
</feature>
<evidence type="ECO:0000256" key="6">
    <source>
        <dbReference type="RuleBase" id="RU003330"/>
    </source>
</evidence>
<feature type="binding site" evidence="5">
    <location>
        <position position="166"/>
    </location>
    <ligand>
        <name>AMP</name>
        <dbReference type="ChEBI" id="CHEBI:456215"/>
    </ligand>
</feature>
<feature type="binding site" evidence="5">
    <location>
        <position position="98"/>
    </location>
    <ligand>
        <name>AMP</name>
        <dbReference type="ChEBI" id="CHEBI:456215"/>
    </ligand>
</feature>
<evidence type="ECO:0000256" key="7">
    <source>
        <dbReference type="RuleBase" id="RU003331"/>
    </source>
</evidence>
<dbReference type="PROSITE" id="PS00113">
    <property type="entry name" value="ADENYLATE_KINASE"/>
    <property type="match status" value="1"/>
</dbReference>
<dbReference type="Pfam" id="PF05191">
    <property type="entry name" value="ADK_lid"/>
    <property type="match status" value="1"/>
</dbReference>
<keyword evidence="3 5" id="KW-0547">Nucleotide-binding</keyword>
<name>A0A367ZL50_9BACT</name>
<dbReference type="EC" id="2.7.4.3" evidence="5 7"/>
<gene>
    <name evidence="5" type="primary">adk</name>
    <name evidence="9" type="ORF">OZSIB_1419</name>
</gene>
<comment type="subcellular location">
    <subcellularLocation>
        <location evidence="5 7">Cytoplasm</location>
    </subcellularLocation>
</comment>
<feature type="binding site" evidence="5">
    <location>
        <begin position="63"/>
        <end position="65"/>
    </location>
    <ligand>
        <name>AMP</name>
        <dbReference type="ChEBI" id="CHEBI:456215"/>
    </ligand>
</feature>
<feature type="binding site" evidence="5">
    <location>
        <position position="159"/>
    </location>
    <ligand>
        <name>Zn(2+)</name>
        <dbReference type="ChEBI" id="CHEBI:29105"/>
        <note>structural</note>
    </ligand>
</feature>
<evidence type="ECO:0000256" key="1">
    <source>
        <dbReference type="ARBA" id="ARBA00022679"/>
    </source>
</evidence>
<dbReference type="GO" id="GO:0008270">
    <property type="term" value="F:zinc ion binding"/>
    <property type="evidence" value="ECO:0007669"/>
    <property type="project" value="UniProtKB-UniRule"/>
</dbReference>
<feature type="binding site" evidence="5">
    <location>
        <position position="37"/>
    </location>
    <ligand>
        <name>AMP</name>
        <dbReference type="ChEBI" id="CHEBI:456215"/>
    </ligand>
</feature>
<comment type="subunit">
    <text evidence="5 7">Monomer.</text>
</comment>
<dbReference type="Gene3D" id="3.40.50.300">
    <property type="entry name" value="P-loop containing nucleotide triphosphate hydrolases"/>
    <property type="match status" value="1"/>
</dbReference>
<comment type="domain">
    <text evidence="5">Consists of three domains, a large central CORE domain and two small peripheral domains, NMPbind and LID, which undergo movements during catalysis. The LID domain closes over the site of phosphoryl transfer upon ATP binding. Assembling and dissambling the active center during each catalytic cycle provides an effective means to prevent ATP hydrolysis. Some bacteria have evolved a zinc-coordinating structure that stabilizes the LID domain.</text>
</comment>
<keyword evidence="2 5" id="KW-0545">Nucleotide biosynthesis</keyword>
<dbReference type="NCBIfam" id="NF011100">
    <property type="entry name" value="PRK14527.1"/>
    <property type="match status" value="1"/>
</dbReference>
<dbReference type="HAMAP" id="MF_00235">
    <property type="entry name" value="Adenylate_kinase_Adk"/>
    <property type="match status" value="1"/>
</dbReference>
<feature type="domain" description="Adenylate kinase active site lid" evidence="8">
    <location>
        <begin position="133"/>
        <end position="168"/>
    </location>
</feature>
<keyword evidence="5 7" id="KW-0067">ATP-binding</keyword>
<proteinExistence type="inferred from homology"/>
<feature type="binding site" evidence="5">
    <location>
        <position position="42"/>
    </location>
    <ligand>
        <name>AMP</name>
        <dbReference type="ChEBI" id="CHEBI:456215"/>
    </ligand>
</feature>
<dbReference type="GO" id="GO:0004017">
    <property type="term" value="F:AMP kinase activity"/>
    <property type="evidence" value="ECO:0007669"/>
    <property type="project" value="UniProtKB-UniRule"/>
</dbReference>
<feature type="binding site" evidence="5">
    <location>
        <position position="133"/>
    </location>
    <ligand>
        <name>ATP</name>
        <dbReference type="ChEBI" id="CHEBI:30616"/>
    </ligand>
</feature>
<feature type="binding site" evidence="5">
    <location>
        <begin position="91"/>
        <end position="94"/>
    </location>
    <ligand>
        <name>AMP</name>
        <dbReference type="ChEBI" id="CHEBI:456215"/>
    </ligand>
</feature>
<evidence type="ECO:0000259" key="8">
    <source>
        <dbReference type="Pfam" id="PF05191"/>
    </source>
</evidence>
<evidence type="ECO:0000256" key="3">
    <source>
        <dbReference type="ARBA" id="ARBA00022741"/>
    </source>
</evidence>
<feature type="binding site" evidence="5">
    <location>
        <begin position="142"/>
        <end position="143"/>
    </location>
    <ligand>
        <name>ATP</name>
        <dbReference type="ChEBI" id="CHEBI:30616"/>
    </ligand>
</feature>
<keyword evidence="4 5" id="KW-0418">Kinase</keyword>
<dbReference type="InterPro" id="IPR027417">
    <property type="entry name" value="P-loop_NTPase"/>
</dbReference>
<dbReference type="InterPro" id="IPR000850">
    <property type="entry name" value="Adenylat/UMP-CMP_kin"/>
</dbReference>
<comment type="caution">
    <text evidence="9">The sequence shown here is derived from an EMBL/GenBank/DDBJ whole genome shotgun (WGS) entry which is preliminary data.</text>
</comment>
<dbReference type="AlphaFoldDB" id="A0A367ZL50"/>
<evidence type="ECO:0000256" key="4">
    <source>
        <dbReference type="ARBA" id="ARBA00022777"/>
    </source>
</evidence>
<dbReference type="InterPro" id="IPR007862">
    <property type="entry name" value="Adenylate_kinase_lid-dom"/>
</dbReference>
<keyword evidence="1 5" id="KW-0808">Transferase</keyword>
<comment type="catalytic activity">
    <reaction evidence="5 7">
        <text>AMP + ATP = 2 ADP</text>
        <dbReference type="Rhea" id="RHEA:12973"/>
        <dbReference type="ChEBI" id="CHEBI:30616"/>
        <dbReference type="ChEBI" id="CHEBI:456215"/>
        <dbReference type="ChEBI" id="CHEBI:456216"/>
        <dbReference type="EC" id="2.7.4.3"/>
    </reaction>
</comment>
<keyword evidence="5" id="KW-0479">Metal-binding</keyword>
<dbReference type="SUPFAM" id="SSF52540">
    <property type="entry name" value="P-loop containing nucleoside triphosphate hydrolases"/>
    <property type="match status" value="1"/>
</dbReference>
<sequence>MAPKPVLNLILMGPPGAGKGTQAKMLVEKYGIPQISTGDLLRAAIASGSELGSKVQSYVTSGGLVPDALVLDVLLQRLSEKDCQNGFILDGFPRTVGQAEALGQALEARKMRMSAAIAIVVADAELLERLTGRRICQSCASSFHIKFSPPRQEGICDRCGGALLQRKDDTAEVISHRLEVYHAQTKPLIAYYQERKIMHLVDGIGQIDVIFGKICAIIESLRGLDSAQITR</sequence>
<comment type="function">
    <text evidence="5">Catalyzes the reversible transfer of the terminal phosphate group between ATP and AMP. Plays an important role in cellular energy homeostasis and in adenine nucleotide metabolism.</text>
</comment>
<reference evidence="9 10" key="1">
    <citation type="submission" date="2018-05" db="EMBL/GenBank/DDBJ databases">
        <title>A metagenomic window into the 2 km-deep terrestrial subsurface aquifer revealed taxonomically and functionally diverse microbial community comprising novel uncultured bacterial lineages.</title>
        <authorList>
            <person name="Kadnikov V.V."/>
            <person name="Mardanov A.V."/>
            <person name="Beletsky A.V."/>
            <person name="Banks D."/>
            <person name="Pimenov N.V."/>
            <person name="Frank Y.A."/>
            <person name="Karnachuk O.V."/>
            <person name="Ravin N.V."/>
        </authorList>
    </citation>
    <scope>NUCLEOTIDE SEQUENCE [LARGE SCALE GENOMIC DNA]</scope>
    <source>
        <strain evidence="9">BY5</strain>
    </source>
</reference>
<dbReference type="InterPro" id="IPR006259">
    <property type="entry name" value="Adenyl_kin_sub"/>
</dbReference>
<dbReference type="UniPathway" id="UPA00588">
    <property type="reaction ID" value="UER00649"/>
</dbReference>
<dbReference type="NCBIfam" id="TIGR01351">
    <property type="entry name" value="adk"/>
    <property type="match status" value="1"/>
</dbReference>
<dbReference type="FunFam" id="3.40.50.300:FF:000106">
    <property type="entry name" value="Adenylate kinase mitochondrial"/>
    <property type="match status" value="1"/>
</dbReference>
<feature type="region of interest" description="NMP" evidence="5">
    <location>
        <begin position="36"/>
        <end position="65"/>
    </location>
</feature>
<feature type="binding site" evidence="5">
    <location>
        <position position="139"/>
    </location>
    <ligand>
        <name>Zn(2+)</name>
        <dbReference type="ChEBI" id="CHEBI:29105"/>
        <note>structural</note>
    </ligand>
</feature>
<dbReference type="PANTHER" id="PTHR23359">
    <property type="entry name" value="NUCLEOTIDE KINASE"/>
    <property type="match status" value="1"/>
</dbReference>
<dbReference type="Proteomes" id="UP000252355">
    <property type="component" value="Unassembled WGS sequence"/>
</dbReference>
<dbReference type="NCBIfam" id="NF001380">
    <property type="entry name" value="PRK00279.1-2"/>
    <property type="match status" value="1"/>
</dbReference>
<dbReference type="CDD" id="cd01428">
    <property type="entry name" value="ADK"/>
    <property type="match status" value="1"/>
</dbReference>
<dbReference type="GO" id="GO:0005737">
    <property type="term" value="C:cytoplasm"/>
    <property type="evidence" value="ECO:0007669"/>
    <property type="project" value="UniProtKB-SubCell"/>
</dbReference>